<feature type="region of interest" description="Disordered" evidence="1">
    <location>
        <begin position="2106"/>
        <end position="2179"/>
    </location>
</feature>
<feature type="compositionally biased region" description="Basic and acidic residues" evidence="1">
    <location>
        <begin position="1404"/>
        <end position="1424"/>
    </location>
</feature>
<evidence type="ECO:0000256" key="1">
    <source>
        <dbReference type="SAM" id="MobiDB-lite"/>
    </source>
</evidence>
<feature type="region of interest" description="Disordered" evidence="1">
    <location>
        <begin position="2378"/>
        <end position="2456"/>
    </location>
</feature>
<feature type="domain" description="Spaetzle" evidence="3">
    <location>
        <begin position="974"/>
        <end position="1065"/>
    </location>
</feature>
<dbReference type="EMBL" id="JAVRJZ010000005">
    <property type="protein sequence ID" value="KAK2722649.1"/>
    <property type="molecule type" value="Genomic_DNA"/>
</dbReference>
<dbReference type="InterPro" id="IPR029034">
    <property type="entry name" value="Cystine-knot_cytokine"/>
</dbReference>
<dbReference type="Pfam" id="PF16077">
    <property type="entry name" value="Spaetzle"/>
    <property type="match status" value="1"/>
</dbReference>
<feature type="compositionally biased region" description="Basic and acidic residues" evidence="1">
    <location>
        <begin position="2603"/>
        <end position="2621"/>
    </location>
</feature>
<protein>
    <recommendedName>
        <fullName evidence="3">Spaetzle domain-containing protein</fullName>
    </recommendedName>
</protein>
<feature type="compositionally biased region" description="Basic and acidic residues" evidence="1">
    <location>
        <begin position="1664"/>
        <end position="1673"/>
    </location>
</feature>
<comment type="caution">
    <text evidence="4">The sequence shown here is derived from an EMBL/GenBank/DDBJ whole genome shotgun (WGS) entry which is preliminary data.</text>
</comment>
<keyword evidence="5" id="KW-1185">Reference proteome</keyword>
<name>A0AA88I927_ARTSF</name>
<dbReference type="Proteomes" id="UP001187531">
    <property type="component" value="Unassembled WGS sequence"/>
</dbReference>
<feature type="compositionally biased region" description="Polar residues" evidence="1">
    <location>
        <begin position="529"/>
        <end position="545"/>
    </location>
</feature>
<dbReference type="SUPFAM" id="SSF57501">
    <property type="entry name" value="Cystine-knot cytokines"/>
    <property type="match status" value="1"/>
</dbReference>
<feature type="compositionally biased region" description="Basic and acidic residues" evidence="1">
    <location>
        <begin position="2431"/>
        <end position="2450"/>
    </location>
</feature>
<feature type="chain" id="PRO_5041663721" description="Spaetzle domain-containing protein" evidence="2">
    <location>
        <begin position="20"/>
        <end position="2718"/>
    </location>
</feature>
<feature type="region of interest" description="Disordered" evidence="1">
    <location>
        <begin position="2697"/>
        <end position="2718"/>
    </location>
</feature>
<evidence type="ECO:0000313" key="4">
    <source>
        <dbReference type="EMBL" id="KAK2722649.1"/>
    </source>
</evidence>
<feature type="compositionally biased region" description="Basic and acidic residues" evidence="1">
    <location>
        <begin position="1171"/>
        <end position="1180"/>
    </location>
</feature>
<dbReference type="Gene3D" id="2.10.90.10">
    <property type="entry name" value="Cystine-knot cytokines"/>
    <property type="match status" value="1"/>
</dbReference>
<feature type="region of interest" description="Disordered" evidence="1">
    <location>
        <begin position="2528"/>
        <end position="2551"/>
    </location>
</feature>
<accession>A0AA88I927</accession>
<feature type="compositionally biased region" description="Low complexity" evidence="1">
    <location>
        <begin position="2199"/>
        <end position="2216"/>
    </location>
</feature>
<evidence type="ECO:0000256" key="2">
    <source>
        <dbReference type="SAM" id="SignalP"/>
    </source>
</evidence>
<proteinExistence type="predicted"/>
<feature type="compositionally biased region" description="Polar residues" evidence="1">
    <location>
        <begin position="2378"/>
        <end position="2387"/>
    </location>
</feature>
<feature type="compositionally biased region" description="Polar residues" evidence="1">
    <location>
        <begin position="2327"/>
        <end position="2340"/>
    </location>
</feature>
<sequence length="2718" mass="301384">MSAVLVWIILALTISKGLQQGTPKEKYKHWYQRLIILESIGSDGDGEFSKQIPPFPLNPNHFQAGLQPGPDHPIQQNVIPRVNCTFTEIASNIVKANSTTTTNNPCSKILDKSNVSWMEEFASETTTQQFLEEKNKTRDSEDENYRISAFQSEVSVTLFPPKNTIEMDSVSSSLFHKVQDDTELENNTLQNESNDANPNSIEYDDIYFHGENSDDDDEEIVIEESLVKSKEAEKLKDSTDRPLDTKIQYSTVVDEYTYDEVNKSSKKREYDNNRHYQFYSITTEINKGSSTKTQDLQTSQVENFSNKQETSRQISSTNANKLSGYTYSSQSHLEKNCGDNEVECNNISIKKVPEDSAKNAQVGVTFVSLSSNELKGAPDQILNTIESDSKETPYRDTTTYGTETEAGKYAIGESSDNEGNDVTNYFYPTEASTLFHSTEDAKQNKEASKYLTIGQGGIFSLTEHSNGTLTPNSSFQTVNPDKVNVKYTLFKSTDRETKSFSLAEQGDNASTKESSLEYIKNKGLVAENRATSSTENLPKDSTLSSHESKFDKETILKKQKHEETTTDKIGKEAGEHAIDESSDSRASIVTNLYYPSEDSTLLHPTEDDRQNKEAIKHLTIAQGSVISITEYPNSVSTPNSSFQTVNQDTENVKYTHFKNIDRESRSFSLAEQGKKYSSMENSLGHFRNYGLVGENGTTSSTEDLHKGSTMTSLLSTELLEKDGTKYTFYKSTDDDQQILPQARPSDDVSVAGHLFKGRFSPNEEEQNNLHHIATTDTIEIDYNPEFSIYQAEVDPSLLLDDEVDQKQRSEENENPNLIVRSEADPEQDFSNDNNEFSESTQSDKQRLESTTFDEFHQLLVIPKETSNENETRTKIHDVDNVKLPRDKQFILGECREIEKGMFGDLNEQPTCTFNGKRHGILETQERNEVGRSNFEETEKHLISLMESLQALVAGTNENEKMSGFNVKDCDIPTSCCDIETKIVFPLFGYSELRGEWVEIVQGTQHHPKQVQPVVYRKCRSTSSNFVKGFCKQTHLFKTMLTMESSSSEYFQLDLLRLPGNCECHISLKESSYDCLNSDGMNYAKMENKASSLVSKVIISRAETEATSSDLSTLKQVDFQVTKIPDRKNVLTETTVIASDKKQNKNVSYIPSETTEEKQKQEKRLYRLASETPRRQDKISPDLRGTLTSTTSTGLSSLTKSGFKDQITQKERNDNFITSSRENIDSGTTGRTSVLVEFPLPAISSLKSNILIESNQDVKNKEFLGDERINDGTATTVKYEDLVKSAVVKTSSGATMDPFSKGARNDLTTLMVSKKNIQSQATEITSKFVASAESTIDTPLSKISTYENTPPFIIRPKQRDTANQQGIANRYNAKTIKLKDKENTNIVITPAATGASTSFGGAIQNKDKSTKLNRKQQESPTERTSDITAIRKGHYNESTQKFNIHIDEHVVAPPTTVILNGISPRSAVQVSEKEATRKEKTIHHSHTEAKAQGSKYVPLLENSTQATVYVDFEISTQKKVSAQKKDTSIQNEDESTKVNLNQQEVQAGKTSTTEIRKRQDNETTLKSNIHREANVIASFATITTVSAANVSEKQATEREKTNSHFSKTPQAWRKELYQLEDLAKNTGLTDFQKGTGEQNPVSNTIETLKKEYVTEENSNETVATTKDRVDEKTGRTGIQSGWNLNALHNKDTVKSTSETPTAKMNKKETISPGGSTKKIRQTIENTGKRNNPSEAVADENKSKMLKDVNVSLYTVEDPIKETKKKERIKIDITPVIEGQNNANAYKANILTDMTLDLSKINTTLEEDSPVKIYLDTTATKYGKGSDITSKINFQGTTAPSMTLKNPRSTEDTSPNTVDNFTNKVSKNEKLNQDFSIIIESQISKNAEEVYFQSGRTMGVSLYEAERYASIATLDNLKREDKKEGRLSILPSTTESQNEENIEKTIIVSGANSNISTRDISPNGYSLLHAGESSTAMENQRKRVYQDAPAMTENNGRIKTGKLNISNETSFGGKIYITPSNEHTLKSNVTKSKRRKNEGEGTKFDTSTETESQSKKNIFEANHPVEGMESGNRLISNAKNSSTHIQQNKTNTYQTSVTTEVKSVINVGKASSSTKSNIKTPSATTSNKKTSMFKESTKFDTTTAKESHSNEKTVEPNPLGKENKSVNGSNTENSSTYIQDNKTHAYQTSVTEGKSVKNFDKASTSTKSSIKTPSATTSNEKISITMFKESTKFVTITATESQSNEKTVQPNHLGKADKSVNGLISNTENSSTYIQDNKTNTYQTSVTTEGKSVMNVGKASKSTGSSIKTPSATTSNEKTSITMVEESTRFGTTTATESQSNEKTFEPNHLGKANKSVNELISNTENSSTYIQDNETNTYQTSVTTQGKSVKNVGKANRSTESSIKTPGATTSDEKTSITMFEESKKFGTTTAKESRSNEKTVKPNHLGKADKSVNGLISNTENSSTYIQDNKTNTYQTSVTTEGKSVKNVGKAISSTESSIKTPSATTSNEKTPITMLKESTKFGTIKATESQSNEKTVEPNHLGKADKSVNGLISNTENSSTYIQDNITNTYETSATTEGKGVINADKATSSAESSIATPSAKTSDEKTSIFMCKESKRDGTKTATESPSNENSVEANHPGEAMNSLKGFISNIENSATYIEDNKTNTYQNSATTGSENIENPIQQAAQLNPAFRPPVPRHPIRNHQYPCLKNPRNMVP</sequence>
<feature type="compositionally biased region" description="Polar residues" evidence="1">
    <location>
        <begin position="2395"/>
        <end position="2409"/>
    </location>
</feature>
<feature type="region of interest" description="Disordered" evidence="1">
    <location>
        <begin position="1692"/>
        <end position="1714"/>
    </location>
</feature>
<feature type="region of interest" description="Disordered" evidence="1">
    <location>
        <begin position="1835"/>
        <end position="1860"/>
    </location>
</feature>
<evidence type="ECO:0000259" key="3">
    <source>
        <dbReference type="Pfam" id="PF16077"/>
    </source>
</evidence>
<dbReference type="InterPro" id="IPR032104">
    <property type="entry name" value="Spaetzle"/>
</dbReference>
<feature type="compositionally biased region" description="Polar residues" evidence="1">
    <location>
        <begin position="2587"/>
        <end position="2602"/>
    </location>
</feature>
<feature type="region of interest" description="Disordered" evidence="1">
    <location>
        <begin position="1655"/>
        <end position="1676"/>
    </location>
</feature>
<feature type="compositionally biased region" description="Basic and acidic residues" evidence="1">
    <location>
        <begin position="2410"/>
        <end position="2424"/>
    </location>
</feature>
<feature type="compositionally biased region" description="Basic and acidic residues" evidence="1">
    <location>
        <begin position="2133"/>
        <end position="2152"/>
    </location>
</feature>
<reference evidence="4" key="1">
    <citation type="submission" date="2023-07" db="EMBL/GenBank/DDBJ databases">
        <title>Chromosome-level genome assembly of Artemia franciscana.</title>
        <authorList>
            <person name="Jo E."/>
        </authorList>
    </citation>
    <scope>NUCLEOTIDE SEQUENCE</scope>
    <source>
        <tissue evidence="4">Whole body</tissue>
    </source>
</reference>
<feature type="compositionally biased region" description="Basic and acidic residues" evidence="1">
    <location>
        <begin position="2535"/>
        <end position="2547"/>
    </location>
</feature>
<feature type="region of interest" description="Disordered" evidence="1">
    <location>
        <begin position="1146"/>
        <end position="1203"/>
    </location>
</feature>
<feature type="region of interest" description="Disordered" evidence="1">
    <location>
        <begin position="2024"/>
        <end position="2068"/>
    </location>
</feature>
<feature type="region of interest" description="Disordered" evidence="1">
    <location>
        <begin position="1398"/>
        <end position="1424"/>
    </location>
</feature>
<feature type="compositionally biased region" description="Polar residues" evidence="1">
    <location>
        <begin position="2107"/>
        <end position="2132"/>
    </location>
</feature>
<feature type="compositionally biased region" description="Polar residues" evidence="1">
    <location>
        <begin position="2298"/>
        <end position="2320"/>
    </location>
</feature>
<evidence type="ECO:0000313" key="5">
    <source>
        <dbReference type="Proteomes" id="UP001187531"/>
    </source>
</evidence>
<feature type="region of interest" description="Disordered" evidence="1">
    <location>
        <begin position="2586"/>
        <end position="2642"/>
    </location>
</feature>
<feature type="region of interest" description="Disordered" evidence="1">
    <location>
        <begin position="2197"/>
        <end position="2216"/>
    </location>
</feature>
<organism evidence="4 5">
    <name type="scientific">Artemia franciscana</name>
    <name type="common">Brine shrimp</name>
    <name type="synonym">Artemia sanfranciscana</name>
    <dbReference type="NCBI Taxonomy" id="6661"/>
    <lineage>
        <taxon>Eukaryota</taxon>
        <taxon>Metazoa</taxon>
        <taxon>Ecdysozoa</taxon>
        <taxon>Arthropoda</taxon>
        <taxon>Crustacea</taxon>
        <taxon>Branchiopoda</taxon>
        <taxon>Anostraca</taxon>
        <taxon>Artemiidae</taxon>
        <taxon>Artemia</taxon>
    </lineage>
</organism>
<feature type="region of interest" description="Disordered" evidence="1">
    <location>
        <begin position="2294"/>
        <end position="2348"/>
    </location>
</feature>
<feature type="region of interest" description="Disordered" evidence="1">
    <location>
        <begin position="805"/>
        <end position="847"/>
    </location>
</feature>
<feature type="compositionally biased region" description="Low complexity" evidence="1">
    <location>
        <begin position="1184"/>
        <end position="1200"/>
    </location>
</feature>
<keyword evidence="2" id="KW-0732">Signal</keyword>
<gene>
    <name evidence="4" type="ORF">QYM36_002989</name>
</gene>
<feature type="compositionally biased region" description="Basic and acidic residues" evidence="1">
    <location>
        <begin position="1154"/>
        <end position="1164"/>
    </location>
</feature>
<feature type="region of interest" description="Disordered" evidence="1">
    <location>
        <begin position="529"/>
        <end position="549"/>
    </location>
</feature>
<feature type="compositionally biased region" description="Polar residues" evidence="1">
    <location>
        <begin position="2163"/>
        <end position="2179"/>
    </location>
</feature>
<feature type="compositionally biased region" description="Polar residues" evidence="1">
    <location>
        <begin position="830"/>
        <end position="840"/>
    </location>
</feature>
<feature type="signal peptide" evidence="2">
    <location>
        <begin position="1"/>
        <end position="19"/>
    </location>
</feature>
<feature type="compositionally biased region" description="Polar residues" evidence="1">
    <location>
        <begin position="2622"/>
        <end position="2635"/>
    </location>
</feature>